<gene>
    <name evidence="2" type="ORF">F511_47644</name>
</gene>
<dbReference type="Proteomes" id="UP000250235">
    <property type="component" value="Unassembled WGS sequence"/>
</dbReference>
<dbReference type="EMBL" id="KV279105">
    <property type="protein sequence ID" value="KZT75331.1"/>
    <property type="molecule type" value="Genomic_DNA"/>
</dbReference>
<keyword evidence="1" id="KW-0732">Signal</keyword>
<evidence type="ECO:0000313" key="3">
    <source>
        <dbReference type="Proteomes" id="UP000250235"/>
    </source>
</evidence>
<organism evidence="2 3">
    <name type="scientific">Dorcoceras hygrometricum</name>
    <dbReference type="NCBI Taxonomy" id="472368"/>
    <lineage>
        <taxon>Eukaryota</taxon>
        <taxon>Viridiplantae</taxon>
        <taxon>Streptophyta</taxon>
        <taxon>Embryophyta</taxon>
        <taxon>Tracheophyta</taxon>
        <taxon>Spermatophyta</taxon>
        <taxon>Magnoliopsida</taxon>
        <taxon>eudicotyledons</taxon>
        <taxon>Gunneridae</taxon>
        <taxon>Pentapetalae</taxon>
        <taxon>asterids</taxon>
        <taxon>lamiids</taxon>
        <taxon>Lamiales</taxon>
        <taxon>Gesneriaceae</taxon>
        <taxon>Didymocarpoideae</taxon>
        <taxon>Trichosporeae</taxon>
        <taxon>Loxocarpinae</taxon>
        <taxon>Dorcoceras</taxon>
    </lineage>
</organism>
<keyword evidence="3" id="KW-1185">Reference proteome</keyword>
<sequence>MGAASRASSRAAVLVLRCWSGAARRGECCSGDTLVGDDGARGAPLLAGRCTLSAASCARPCIARGCRAFFVWRPPAGRRSGDAPTMS</sequence>
<dbReference type="AlphaFoldDB" id="A0A2Z6ZRI1"/>
<evidence type="ECO:0000313" key="2">
    <source>
        <dbReference type="EMBL" id="KZT75331.1"/>
    </source>
</evidence>
<reference evidence="2 3" key="1">
    <citation type="journal article" date="2015" name="Proc. Natl. Acad. Sci. U.S.A.">
        <title>The resurrection genome of Boea hygrometrica: A blueprint for survival of dehydration.</title>
        <authorList>
            <person name="Xiao L."/>
            <person name="Yang G."/>
            <person name="Zhang L."/>
            <person name="Yang X."/>
            <person name="Zhao S."/>
            <person name="Ji Z."/>
            <person name="Zhou Q."/>
            <person name="Hu M."/>
            <person name="Wang Y."/>
            <person name="Chen M."/>
            <person name="Xu Y."/>
            <person name="Jin H."/>
            <person name="Xiao X."/>
            <person name="Hu G."/>
            <person name="Bao F."/>
            <person name="Hu Y."/>
            <person name="Wan P."/>
            <person name="Li L."/>
            <person name="Deng X."/>
            <person name="Kuang T."/>
            <person name="Xiang C."/>
            <person name="Zhu J.K."/>
            <person name="Oliver M.J."/>
            <person name="He Y."/>
        </authorList>
    </citation>
    <scope>NUCLEOTIDE SEQUENCE [LARGE SCALE GENOMIC DNA]</scope>
    <source>
        <strain evidence="3">cv. XS01</strain>
    </source>
</reference>
<proteinExistence type="predicted"/>
<feature type="signal peptide" evidence="1">
    <location>
        <begin position="1"/>
        <end position="23"/>
    </location>
</feature>
<accession>A0A2Z6ZRI1</accession>
<protein>
    <submittedName>
        <fullName evidence="2">Protein PALE CRESS, chloroplastic</fullName>
    </submittedName>
</protein>
<evidence type="ECO:0000256" key="1">
    <source>
        <dbReference type="SAM" id="SignalP"/>
    </source>
</evidence>
<feature type="chain" id="PRO_5016306504" evidence="1">
    <location>
        <begin position="24"/>
        <end position="87"/>
    </location>
</feature>
<name>A0A2Z6ZRI1_9LAMI</name>